<feature type="binding site" evidence="10">
    <location>
        <begin position="16"/>
        <end position="23"/>
    </location>
    <ligand>
        <name>ATP</name>
        <dbReference type="ChEBI" id="CHEBI:30616"/>
    </ligand>
</feature>
<comment type="cofactor">
    <cofactor evidence="1 10">
        <name>Mg(2+)</name>
        <dbReference type="ChEBI" id="CHEBI:18420"/>
    </cofactor>
</comment>
<dbReference type="NCBIfam" id="TIGR00174">
    <property type="entry name" value="miaA"/>
    <property type="match status" value="1"/>
</dbReference>
<accession>A0ABM8EKP9</accession>
<dbReference type="Proteomes" id="UP001317705">
    <property type="component" value="Chromosome"/>
</dbReference>
<keyword evidence="7 10" id="KW-0067">ATP-binding</keyword>
<protein>
    <recommendedName>
        <fullName evidence="10">tRNA dimethylallyltransferase</fullName>
        <ecNumber evidence="10">2.5.1.75</ecNumber>
    </recommendedName>
    <alternativeName>
        <fullName evidence="10">Dimethylallyl diphosphate:tRNA dimethylallyltransferase</fullName>
        <shortName evidence="10">DMAPP:tRNA dimethylallyltransferase</shortName>
        <shortName evidence="10">DMATase</shortName>
    </alternativeName>
    <alternativeName>
        <fullName evidence="10">Isopentenyl-diphosphate:tRNA isopentenyltransferase</fullName>
        <shortName evidence="10">IPP transferase</shortName>
        <shortName evidence="10">IPPT</shortName>
        <shortName evidence="10">IPTase</shortName>
    </alternativeName>
</protein>
<dbReference type="Pfam" id="PF01715">
    <property type="entry name" value="IPPT"/>
    <property type="match status" value="1"/>
</dbReference>
<evidence type="ECO:0000256" key="12">
    <source>
        <dbReference type="RuleBase" id="RU003784"/>
    </source>
</evidence>
<proteinExistence type="inferred from homology"/>
<dbReference type="HAMAP" id="MF_00185">
    <property type="entry name" value="IPP_trans"/>
    <property type="match status" value="1"/>
</dbReference>
<comment type="caution">
    <text evidence="10">Lacks conserved residue(s) required for the propagation of feature annotation.</text>
</comment>
<gene>
    <name evidence="10 14" type="primary">miaA</name>
    <name evidence="14" type="ORF">GURASL_19360</name>
</gene>
<keyword evidence="5 10" id="KW-0819">tRNA processing</keyword>
<feature type="site" description="Interaction with substrate tRNA" evidence="10">
    <location>
        <position position="129"/>
    </location>
</feature>
<comment type="catalytic activity">
    <reaction evidence="9 10 11">
        <text>adenosine(37) in tRNA + dimethylallyl diphosphate = N(6)-dimethylallyladenosine(37) in tRNA + diphosphate</text>
        <dbReference type="Rhea" id="RHEA:26482"/>
        <dbReference type="Rhea" id="RHEA-COMP:10162"/>
        <dbReference type="Rhea" id="RHEA-COMP:10375"/>
        <dbReference type="ChEBI" id="CHEBI:33019"/>
        <dbReference type="ChEBI" id="CHEBI:57623"/>
        <dbReference type="ChEBI" id="CHEBI:74411"/>
        <dbReference type="ChEBI" id="CHEBI:74415"/>
        <dbReference type="EC" id="2.5.1.75"/>
    </reaction>
</comment>
<evidence type="ECO:0000256" key="3">
    <source>
        <dbReference type="ARBA" id="ARBA00005842"/>
    </source>
</evidence>
<evidence type="ECO:0000256" key="5">
    <source>
        <dbReference type="ARBA" id="ARBA00022694"/>
    </source>
</evidence>
<dbReference type="PANTHER" id="PTHR11088:SF60">
    <property type="entry name" value="TRNA DIMETHYLALLYLTRANSFERASE"/>
    <property type="match status" value="1"/>
</dbReference>
<evidence type="ECO:0000256" key="10">
    <source>
        <dbReference type="HAMAP-Rule" id="MF_00185"/>
    </source>
</evidence>
<comment type="subunit">
    <text evidence="10">Monomer.</text>
</comment>
<dbReference type="Gene3D" id="3.40.50.300">
    <property type="entry name" value="P-loop containing nucleotide triphosphate hydrolases"/>
    <property type="match status" value="1"/>
</dbReference>
<reference evidence="14 15" key="1">
    <citation type="submission" date="2022-12" db="EMBL/GenBank/DDBJ databases">
        <title>Polyphasic characterization of Geotalea uranireducens NIT-SL11 newly isolated from a complex of sewage sludge and microbially reduced graphene oxide.</title>
        <authorList>
            <person name="Xie L."/>
            <person name="Yoshida N."/>
            <person name="Meng L."/>
        </authorList>
    </citation>
    <scope>NUCLEOTIDE SEQUENCE [LARGE SCALE GENOMIC DNA]</scope>
    <source>
        <strain evidence="14 15">NIT-SL11</strain>
    </source>
</reference>
<dbReference type="PANTHER" id="PTHR11088">
    <property type="entry name" value="TRNA DIMETHYLALLYLTRANSFERASE"/>
    <property type="match status" value="1"/>
</dbReference>
<dbReference type="SUPFAM" id="SSF52540">
    <property type="entry name" value="P-loop containing nucleoside triphosphate hydrolases"/>
    <property type="match status" value="2"/>
</dbReference>
<feature type="region of interest" description="Interaction with substrate tRNA" evidence="10">
    <location>
        <begin position="41"/>
        <end position="44"/>
    </location>
</feature>
<organism evidence="14 15">
    <name type="scientific">Geotalea uraniireducens</name>
    <dbReference type="NCBI Taxonomy" id="351604"/>
    <lineage>
        <taxon>Bacteria</taxon>
        <taxon>Pseudomonadati</taxon>
        <taxon>Thermodesulfobacteriota</taxon>
        <taxon>Desulfuromonadia</taxon>
        <taxon>Geobacterales</taxon>
        <taxon>Geobacteraceae</taxon>
        <taxon>Geotalea</taxon>
    </lineage>
</organism>
<evidence type="ECO:0000256" key="11">
    <source>
        <dbReference type="RuleBase" id="RU003783"/>
    </source>
</evidence>
<evidence type="ECO:0000256" key="2">
    <source>
        <dbReference type="ARBA" id="ARBA00003213"/>
    </source>
</evidence>
<feature type="binding site" evidence="10">
    <location>
        <begin position="18"/>
        <end position="23"/>
    </location>
    <ligand>
        <name>substrate</name>
    </ligand>
</feature>
<evidence type="ECO:0000313" key="14">
    <source>
        <dbReference type="EMBL" id="BDV43013.1"/>
    </source>
</evidence>
<name>A0ABM8EKP9_9BACT</name>
<evidence type="ECO:0000313" key="15">
    <source>
        <dbReference type="Proteomes" id="UP001317705"/>
    </source>
</evidence>
<dbReference type="Gene3D" id="1.10.20.140">
    <property type="match status" value="1"/>
</dbReference>
<evidence type="ECO:0000256" key="4">
    <source>
        <dbReference type="ARBA" id="ARBA00022679"/>
    </source>
</evidence>
<keyword evidence="6 10" id="KW-0547">Nucleotide-binding</keyword>
<dbReference type="InterPro" id="IPR039657">
    <property type="entry name" value="Dimethylallyltransferase"/>
</dbReference>
<keyword evidence="15" id="KW-1185">Reference proteome</keyword>
<evidence type="ECO:0000256" key="1">
    <source>
        <dbReference type="ARBA" id="ARBA00001946"/>
    </source>
</evidence>
<dbReference type="InterPro" id="IPR027417">
    <property type="entry name" value="P-loop_NTPase"/>
</dbReference>
<keyword evidence="8 10" id="KW-0460">Magnesium</keyword>
<keyword evidence="4 10" id="KW-0808">Transferase</keyword>
<evidence type="ECO:0000256" key="8">
    <source>
        <dbReference type="ARBA" id="ARBA00022842"/>
    </source>
</evidence>
<sequence>MNPAAAERVKLVVIQGPTASGKSELAVRLAEQWNGEIINADSMQVYRGMDIGTAKPSAELRRRVPHHLLDIVDPDYNFSAADFQARATAAIADIHRRGRRAFVVGGTGLYLKALTRGLVDSPRGEGALRQELEERFDREGGELLLRELALADPATAERLHPNDRVRIVRALEVFLLTGRPFSTFHEEHRFAEEPYECLNLGLMVDREVLYRRVEERVEAMLAAGLVNEVRRLLAAGYSPELKALRSIGYKEVCAALAGEYPWEEAVRLIKRDTRRYAKRQLTWFKRETAIIWVEYPKNFASISNIVMGFYH</sequence>
<comment type="function">
    <text evidence="2 10 12">Catalyzes the transfer of a dimethylallyl group onto the adenine at position 37 in tRNAs that read codons beginning with uridine, leading to the formation of N6-(dimethylallyl)adenosine (i(6)A).</text>
</comment>
<dbReference type="EMBL" id="AP027151">
    <property type="protein sequence ID" value="BDV43013.1"/>
    <property type="molecule type" value="Genomic_DNA"/>
</dbReference>
<dbReference type="InterPro" id="IPR018022">
    <property type="entry name" value="IPT"/>
</dbReference>
<feature type="site" description="Interaction with substrate tRNA" evidence="10">
    <location>
        <position position="107"/>
    </location>
</feature>
<evidence type="ECO:0000256" key="6">
    <source>
        <dbReference type="ARBA" id="ARBA00022741"/>
    </source>
</evidence>
<evidence type="ECO:0000256" key="13">
    <source>
        <dbReference type="RuleBase" id="RU003785"/>
    </source>
</evidence>
<evidence type="ECO:0000256" key="7">
    <source>
        <dbReference type="ARBA" id="ARBA00022840"/>
    </source>
</evidence>
<dbReference type="RefSeq" id="WP_281999124.1">
    <property type="nucleotide sequence ID" value="NZ_AP027151.1"/>
</dbReference>
<evidence type="ECO:0000256" key="9">
    <source>
        <dbReference type="ARBA" id="ARBA00049563"/>
    </source>
</evidence>
<comment type="similarity">
    <text evidence="3 10 13">Belongs to the IPP transferase family.</text>
</comment>
<dbReference type="EC" id="2.5.1.75" evidence="10"/>